<protein>
    <submittedName>
        <fullName evidence="2">Divalent-cation tolerance protein CutA</fullName>
    </submittedName>
</protein>
<evidence type="ECO:0000256" key="1">
    <source>
        <dbReference type="ARBA" id="ARBA00010169"/>
    </source>
</evidence>
<sequence>MAIMVGTTVASREEARKIASACVEQGLAACAHIDEIESVFFWNDAVQNAAEYRVFLKTAGASYDQVEKLIASLHSYDEPAIFSLPITQGSESYLRWIAENSSGPK</sequence>
<dbReference type="GO" id="GO:0005507">
    <property type="term" value="F:copper ion binding"/>
    <property type="evidence" value="ECO:0007669"/>
    <property type="project" value="TreeGrafter"/>
</dbReference>
<accession>A0A934LZN9</accession>
<comment type="caution">
    <text evidence="2">The sequence shown here is derived from an EMBL/GenBank/DDBJ whole genome shotgun (WGS) entry which is preliminary data.</text>
</comment>
<name>A0A934LZN9_9RHOB</name>
<reference evidence="2" key="1">
    <citation type="submission" date="2020-12" db="EMBL/GenBank/DDBJ databases">
        <title>Pontibaca salina gen. nov., sp. nov., isolated from marine sediment.</title>
        <authorList>
            <person name="Bo J."/>
            <person name="Wang S."/>
            <person name="Song X."/>
            <person name="Du Z."/>
        </authorList>
    </citation>
    <scope>NUCLEOTIDE SEQUENCE</scope>
    <source>
        <strain evidence="2">S1109L</strain>
    </source>
</reference>
<dbReference type="SUPFAM" id="SSF54913">
    <property type="entry name" value="GlnB-like"/>
    <property type="match status" value="1"/>
</dbReference>
<proteinExistence type="inferred from homology"/>
<dbReference type="InterPro" id="IPR011322">
    <property type="entry name" value="N-reg_PII-like_a/b"/>
</dbReference>
<dbReference type="PANTHER" id="PTHR23419:SF8">
    <property type="entry name" value="FI09726P"/>
    <property type="match status" value="1"/>
</dbReference>
<dbReference type="EMBL" id="JAEIJD010000002">
    <property type="protein sequence ID" value="MBI6629185.1"/>
    <property type="molecule type" value="Genomic_DNA"/>
</dbReference>
<dbReference type="AlphaFoldDB" id="A0A934LZN9"/>
<evidence type="ECO:0000313" key="2">
    <source>
        <dbReference type="EMBL" id="MBI6629185.1"/>
    </source>
</evidence>
<dbReference type="PANTHER" id="PTHR23419">
    <property type="entry name" value="DIVALENT CATION TOLERANCE CUTA-RELATED"/>
    <property type="match status" value="1"/>
</dbReference>
<dbReference type="Proteomes" id="UP000613255">
    <property type="component" value="Unassembled WGS sequence"/>
</dbReference>
<comment type="similarity">
    <text evidence="1">Belongs to the CutA family.</text>
</comment>
<keyword evidence="3" id="KW-1185">Reference proteome</keyword>
<evidence type="ECO:0000313" key="3">
    <source>
        <dbReference type="Proteomes" id="UP000613255"/>
    </source>
</evidence>
<dbReference type="Pfam" id="PF03091">
    <property type="entry name" value="CutA1"/>
    <property type="match status" value="1"/>
</dbReference>
<dbReference type="GO" id="GO:0010038">
    <property type="term" value="P:response to metal ion"/>
    <property type="evidence" value="ECO:0007669"/>
    <property type="project" value="InterPro"/>
</dbReference>
<organism evidence="2 3">
    <name type="scientific">Pontibaca salina</name>
    <dbReference type="NCBI Taxonomy" id="2795731"/>
    <lineage>
        <taxon>Bacteria</taxon>
        <taxon>Pseudomonadati</taxon>
        <taxon>Pseudomonadota</taxon>
        <taxon>Alphaproteobacteria</taxon>
        <taxon>Rhodobacterales</taxon>
        <taxon>Roseobacteraceae</taxon>
        <taxon>Pontibaca</taxon>
    </lineage>
</organism>
<gene>
    <name evidence="2" type="ORF">JAO82_04745</name>
</gene>
<dbReference type="InterPro" id="IPR015867">
    <property type="entry name" value="N-reg_PII/ATP_PRibTrfase_C"/>
</dbReference>
<dbReference type="InterPro" id="IPR004323">
    <property type="entry name" value="Ion_tolerance_CutA"/>
</dbReference>
<dbReference type="Gene3D" id="3.30.70.120">
    <property type="match status" value="1"/>
</dbReference>